<feature type="domain" description="Tryptophan synthase beta chain-like PALP" evidence="6">
    <location>
        <begin position="10"/>
        <end position="283"/>
    </location>
</feature>
<name>A0A545T030_9GAMM</name>
<proteinExistence type="predicted"/>
<dbReference type="InterPro" id="IPR050214">
    <property type="entry name" value="Cys_Synth/Cystath_Beta-Synth"/>
</dbReference>
<accession>A0A545T030</accession>
<dbReference type="OrthoDB" id="9805733at2"/>
<evidence type="ECO:0000256" key="4">
    <source>
        <dbReference type="ARBA" id="ARBA00022898"/>
    </source>
</evidence>
<evidence type="ECO:0000313" key="7">
    <source>
        <dbReference type="EMBL" id="TQV70575.1"/>
    </source>
</evidence>
<organism evidence="7 8">
    <name type="scientific">Exilibacterium tricleocarpae</name>
    <dbReference type="NCBI Taxonomy" id="2591008"/>
    <lineage>
        <taxon>Bacteria</taxon>
        <taxon>Pseudomonadati</taxon>
        <taxon>Pseudomonadota</taxon>
        <taxon>Gammaproteobacteria</taxon>
        <taxon>Cellvibrionales</taxon>
        <taxon>Cellvibrionaceae</taxon>
        <taxon>Exilibacterium</taxon>
    </lineage>
</organism>
<dbReference type="AlphaFoldDB" id="A0A545T030"/>
<dbReference type="Proteomes" id="UP000319732">
    <property type="component" value="Unassembled WGS sequence"/>
</dbReference>
<evidence type="ECO:0000256" key="2">
    <source>
        <dbReference type="ARBA" id="ARBA00004962"/>
    </source>
</evidence>
<evidence type="ECO:0000259" key="6">
    <source>
        <dbReference type="Pfam" id="PF00291"/>
    </source>
</evidence>
<dbReference type="InterPro" id="IPR001926">
    <property type="entry name" value="TrpB-like_PALP"/>
</dbReference>
<gene>
    <name evidence="7" type="ORF">FKG94_21375</name>
</gene>
<dbReference type="EC" id="2.5.1.47" evidence="3"/>
<comment type="cofactor">
    <cofactor evidence="1">
        <name>pyridoxal 5'-phosphate</name>
        <dbReference type="ChEBI" id="CHEBI:597326"/>
    </cofactor>
</comment>
<dbReference type="SUPFAM" id="SSF53686">
    <property type="entry name" value="Tryptophan synthase beta subunit-like PLP-dependent enzymes"/>
    <property type="match status" value="1"/>
</dbReference>
<evidence type="ECO:0000256" key="5">
    <source>
        <dbReference type="ARBA" id="ARBA00047931"/>
    </source>
</evidence>
<dbReference type="PANTHER" id="PTHR10314">
    <property type="entry name" value="CYSTATHIONINE BETA-SYNTHASE"/>
    <property type="match status" value="1"/>
</dbReference>
<dbReference type="RefSeq" id="WP_142928985.1">
    <property type="nucleotide sequence ID" value="NZ_ML660102.1"/>
</dbReference>
<evidence type="ECO:0000313" key="8">
    <source>
        <dbReference type="Proteomes" id="UP000319732"/>
    </source>
</evidence>
<comment type="caution">
    <text evidence="7">The sequence shown here is derived from an EMBL/GenBank/DDBJ whole genome shotgun (WGS) entry which is preliminary data.</text>
</comment>
<dbReference type="GO" id="GO:0004124">
    <property type="term" value="F:cysteine synthase activity"/>
    <property type="evidence" value="ECO:0007669"/>
    <property type="project" value="UniProtKB-EC"/>
</dbReference>
<dbReference type="Gene3D" id="3.40.50.1100">
    <property type="match status" value="2"/>
</dbReference>
<protein>
    <recommendedName>
        <fullName evidence="3">cysteine synthase</fullName>
        <ecNumber evidence="3">2.5.1.47</ecNumber>
    </recommendedName>
</protein>
<comment type="catalytic activity">
    <reaction evidence="5">
        <text>O-acetyl-L-serine + hydrogen sulfide = L-cysteine + acetate</text>
        <dbReference type="Rhea" id="RHEA:14829"/>
        <dbReference type="ChEBI" id="CHEBI:29919"/>
        <dbReference type="ChEBI" id="CHEBI:30089"/>
        <dbReference type="ChEBI" id="CHEBI:35235"/>
        <dbReference type="ChEBI" id="CHEBI:58340"/>
        <dbReference type="EC" id="2.5.1.47"/>
    </reaction>
</comment>
<reference evidence="7 8" key="1">
    <citation type="submission" date="2019-06" db="EMBL/GenBank/DDBJ databases">
        <title>Whole genome sequence for Cellvibrionaceae sp. R142.</title>
        <authorList>
            <person name="Wang G."/>
        </authorList>
    </citation>
    <scope>NUCLEOTIDE SEQUENCE [LARGE SCALE GENOMIC DNA]</scope>
    <source>
        <strain evidence="7 8">R142</strain>
    </source>
</reference>
<evidence type="ECO:0000256" key="1">
    <source>
        <dbReference type="ARBA" id="ARBA00001933"/>
    </source>
</evidence>
<keyword evidence="8" id="KW-1185">Reference proteome</keyword>
<dbReference type="Pfam" id="PF00291">
    <property type="entry name" value="PALP"/>
    <property type="match status" value="1"/>
</dbReference>
<keyword evidence="4" id="KW-0663">Pyridoxal phosphate</keyword>
<dbReference type="EMBL" id="VHSG01000024">
    <property type="protein sequence ID" value="TQV70575.1"/>
    <property type="molecule type" value="Genomic_DNA"/>
</dbReference>
<sequence>MIFPHISDALKTPAIVHLRDNLYLARFESMKIYSTLAAVKELLARGQIGPQDTLLDSSSGIYAYALALACHKYGLRCHIIASKTVDPTLKLQLELMGAVVEPAASAPNLKMDQQNRVKRIEEILRTRPDVHWMQQYHDDIHYLGYREFAELLAGDFNTEKITLVGGVGSGCSTGATASFLRAMNIDTTLHGVQPFGSVTFNSQHVDDPDIIIAGIGSAIPFRNVHYDLYDFIHWISFSHSRSGSVELLKNYGVFAGLSAGSCHTVAHWCRQLDPDQPCVFIAADLGYRYLHAVYEQYRESAGVASLQPTMIQSFDEMHLHWCCMHWQRRCDPGAAPGRVATAIQATAPAV</sequence>
<dbReference type="InterPro" id="IPR036052">
    <property type="entry name" value="TrpB-like_PALP_sf"/>
</dbReference>
<comment type="pathway">
    <text evidence="2">Amino-acid biosynthesis; L-cysteine biosynthesis; L-cysteine from L-serine: step 2/2.</text>
</comment>
<evidence type="ECO:0000256" key="3">
    <source>
        <dbReference type="ARBA" id="ARBA00012681"/>
    </source>
</evidence>